<feature type="signal peptide" evidence="1">
    <location>
        <begin position="1"/>
        <end position="20"/>
    </location>
</feature>
<dbReference type="Proteomes" id="UP000019471">
    <property type="component" value="Unassembled WGS sequence"/>
</dbReference>
<dbReference type="eggNOG" id="ENOG502SQGD">
    <property type="taxonomic scope" value="Eukaryota"/>
</dbReference>
<keyword evidence="3" id="KW-1185">Reference proteome</keyword>
<evidence type="ECO:0000313" key="3">
    <source>
        <dbReference type="Proteomes" id="UP000019471"/>
    </source>
</evidence>
<organism evidence="2 3">
    <name type="scientific">Cladophialophora psammophila CBS 110553</name>
    <dbReference type="NCBI Taxonomy" id="1182543"/>
    <lineage>
        <taxon>Eukaryota</taxon>
        <taxon>Fungi</taxon>
        <taxon>Dikarya</taxon>
        <taxon>Ascomycota</taxon>
        <taxon>Pezizomycotina</taxon>
        <taxon>Eurotiomycetes</taxon>
        <taxon>Chaetothyriomycetidae</taxon>
        <taxon>Chaetothyriales</taxon>
        <taxon>Herpotrichiellaceae</taxon>
        <taxon>Cladophialophora</taxon>
    </lineage>
</organism>
<reference evidence="2 3" key="1">
    <citation type="submission" date="2013-03" db="EMBL/GenBank/DDBJ databases">
        <title>The Genome Sequence of Cladophialophora psammophila CBS 110553.</title>
        <authorList>
            <consortium name="The Broad Institute Genomics Platform"/>
            <person name="Cuomo C."/>
            <person name="de Hoog S."/>
            <person name="Gorbushina A."/>
            <person name="Walker B."/>
            <person name="Young S.K."/>
            <person name="Zeng Q."/>
            <person name="Gargeya S."/>
            <person name="Fitzgerald M."/>
            <person name="Haas B."/>
            <person name="Abouelleil A."/>
            <person name="Allen A.W."/>
            <person name="Alvarado L."/>
            <person name="Arachchi H.M."/>
            <person name="Berlin A.M."/>
            <person name="Chapman S.B."/>
            <person name="Gainer-Dewar J."/>
            <person name="Goldberg J."/>
            <person name="Griggs A."/>
            <person name="Gujja S."/>
            <person name="Hansen M."/>
            <person name="Howarth C."/>
            <person name="Imamovic A."/>
            <person name="Ireland A."/>
            <person name="Larimer J."/>
            <person name="McCowan C."/>
            <person name="Murphy C."/>
            <person name="Pearson M."/>
            <person name="Poon T.W."/>
            <person name="Priest M."/>
            <person name="Roberts A."/>
            <person name="Saif S."/>
            <person name="Shea T."/>
            <person name="Sisk P."/>
            <person name="Sykes S."/>
            <person name="Wortman J."/>
            <person name="Nusbaum C."/>
            <person name="Birren B."/>
        </authorList>
    </citation>
    <scope>NUCLEOTIDE SEQUENCE [LARGE SCALE GENOMIC DNA]</scope>
    <source>
        <strain evidence="2 3">CBS 110553</strain>
    </source>
</reference>
<dbReference type="PANTHER" id="PTHR39599">
    <property type="entry name" value="GPI-ANCHORED PROTEIN (EUROFUNG)-RELATED-RELATED"/>
    <property type="match status" value="1"/>
</dbReference>
<dbReference type="EMBL" id="AMGX01000007">
    <property type="protein sequence ID" value="EXJ71517.1"/>
    <property type="molecule type" value="Genomic_DNA"/>
</dbReference>
<sequence>MLRRVPWILATILRIAVVSASEYSPYSNPLFGLSNDALLVKRQGCEAGLNSCSSLGSNNVCCPSDTTCALDQAGHIACCPSNAVCTGTIAGSITGSVTSSATGSGTTTTTSSGVFSITGVIGGGSTVTNPYYPFIYAPTSFPNADLCSSAFTSCQSASTACFTSLAGANGVTIGGLGGGITVQGVSGTILSSASAICSSLSSVGCSGLQDVSQCTIFGSGSGVIPTTTTTTTTGTNGIIQVGNQGPRQTACPRILYAAGAGAAIGAMRGII</sequence>
<feature type="chain" id="PRO_5004932306" description="Hydrophobin" evidence="1">
    <location>
        <begin position="21"/>
        <end position="271"/>
    </location>
</feature>
<accession>W9WTI7</accession>
<dbReference type="OrthoDB" id="5410926at2759"/>
<dbReference type="RefSeq" id="XP_007744116.1">
    <property type="nucleotide sequence ID" value="XM_007745926.1"/>
</dbReference>
<dbReference type="AlphaFoldDB" id="W9WTI7"/>
<name>W9WTI7_9EURO</name>
<dbReference type="GeneID" id="19190043"/>
<evidence type="ECO:0000256" key="1">
    <source>
        <dbReference type="SAM" id="SignalP"/>
    </source>
</evidence>
<proteinExistence type="predicted"/>
<protein>
    <recommendedName>
        <fullName evidence="4">Hydrophobin</fullName>
    </recommendedName>
</protein>
<dbReference type="PANTHER" id="PTHR39599:SF1">
    <property type="entry name" value="GPI-ANCHORED PROTEIN (EUROFUNG)"/>
    <property type="match status" value="1"/>
</dbReference>
<evidence type="ECO:0000313" key="2">
    <source>
        <dbReference type="EMBL" id="EXJ71517.1"/>
    </source>
</evidence>
<gene>
    <name evidence="2" type="ORF">A1O5_05325</name>
</gene>
<keyword evidence="1" id="KW-0732">Signal</keyword>
<dbReference type="HOGENOM" id="CLU_068709_2_0_1"/>
<evidence type="ECO:0008006" key="4">
    <source>
        <dbReference type="Google" id="ProtNLM"/>
    </source>
</evidence>
<comment type="caution">
    <text evidence="2">The sequence shown here is derived from an EMBL/GenBank/DDBJ whole genome shotgun (WGS) entry which is preliminary data.</text>
</comment>